<dbReference type="PANTHER" id="PTHR28086">
    <property type="entry name" value="UPF0662 PROTEIN YPL260W"/>
    <property type="match status" value="1"/>
</dbReference>
<comment type="caution">
    <text evidence="2">The sequence shown here is derived from an EMBL/GenBank/DDBJ whole genome shotgun (WGS) entry which is preliminary data.</text>
</comment>
<feature type="compositionally biased region" description="Basic and acidic residues" evidence="1">
    <location>
        <begin position="456"/>
        <end position="475"/>
    </location>
</feature>
<gene>
    <name evidence="2" type="ORF">DASB73_017380</name>
</gene>
<feature type="compositionally biased region" description="Polar residues" evidence="1">
    <location>
        <begin position="445"/>
        <end position="454"/>
    </location>
</feature>
<name>A0AAV5RH63_STABA</name>
<evidence type="ECO:0000313" key="3">
    <source>
        <dbReference type="Proteomes" id="UP001362899"/>
    </source>
</evidence>
<protein>
    <submittedName>
        <fullName evidence="2">Cub1 protein</fullName>
    </submittedName>
</protein>
<evidence type="ECO:0000313" key="2">
    <source>
        <dbReference type="EMBL" id="GMM50780.1"/>
    </source>
</evidence>
<sequence length="481" mass="55551">MEQRLSSIKAELCQIRQDRTRYVKADEVLKLYLQFQDALVGISPSDRKDNDKLISDIMLLLSLSFITVGFTRHITSQYARALTLRMLFMFLIADPAFTFKELQVLKSSLDRLKDASQGDDGTEAPVIPLIKERYMALVSEIEEWYDKVSTVISQLPETVWPIHNQVIHLRRDILAEVINPEFSKSRLEQYGNKLRKIQFHMAQSEEEPSPIVEYQIKKAFTLVEYFSNGISKADIEAEDPQLYPIFTTLRETLSEIDVFVLTRRWTMRCSDLFERMESLLNMESLLLVNTKCPSKLNQPTGPIRIDPSRKYWYLCTYVARRTWALIFRLLDTTEPVSEALSSIYNQLSTLRRCLVEVQEAGVSNHRELYPYQMKLDSLERLRVDGKFVVNGEIPPGQGLINGLLAQCYDMILELEVEIDEKQGDESENENDYSDGYTDSDAASKITYSADSLRSSYYDRDNDPEHEHTDDDHLADVPDANE</sequence>
<accession>A0AAV5RH63</accession>
<feature type="region of interest" description="Disordered" evidence="1">
    <location>
        <begin position="419"/>
        <end position="481"/>
    </location>
</feature>
<dbReference type="AlphaFoldDB" id="A0AAV5RH63"/>
<organism evidence="2 3">
    <name type="scientific">Starmerella bacillaris</name>
    <name type="common">Yeast</name>
    <name type="synonym">Candida zemplinina</name>
    <dbReference type="NCBI Taxonomy" id="1247836"/>
    <lineage>
        <taxon>Eukaryota</taxon>
        <taxon>Fungi</taxon>
        <taxon>Dikarya</taxon>
        <taxon>Ascomycota</taxon>
        <taxon>Saccharomycotina</taxon>
        <taxon>Dipodascomycetes</taxon>
        <taxon>Dipodascales</taxon>
        <taxon>Trichomonascaceae</taxon>
        <taxon>Starmerella</taxon>
    </lineage>
</organism>
<dbReference type="Pfam" id="PF10303">
    <property type="entry name" value="DUF2408"/>
    <property type="match status" value="2"/>
</dbReference>
<evidence type="ECO:0000256" key="1">
    <source>
        <dbReference type="SAM" id="MobiDB-lite"/>
    </source>
</evidence>
<dbReference type="EMBL" id="BTGC01000003">
    <property type="protein sequence ID" value="GMM50780.1"/>
    <property type="molecule type" value="Genomic_DNA"/>
</dbReference>
<dbReference type="InterPro" id="IPR018810">
    <property type="entry name" value="UPF0662"/>
</dbReference>
<dbReference type="GO" id="GO:0005634">
    <property type="term" value="C:nucleus"/>
    <property type="evidence" value="ECO:0007669"/>
    <property type="project" value="TreeGrafter"/>
</dbReference>
<dbReference type="Proteomes" id="UP001362899">
    <property type="component" value="Unassembled WGS sequence"/>
</dbReference>
<proteinExistence type="predicted"/>
<keyword evidence="3" id="KW-1185">Reference proteome</keyword>
<dbReference type="GO" id="GO:0005737">
    <property type="term" value="C:cytoplasm"/>
    <property type="evidence" value="ECO:0007669"/>
    <property type="project" value="TreeGrafter"/>
</dbReference>
<reference evidence="2 3" key="1">
    <citation type="journal article" date="2023" name="Elife">
        <title>Identification of key yeast species and microbe-microbe interactions impacting larval growth of Drosophila in the wild.</title>
        <authorList>
            <person name="Mure A."/>
            <person name="Sugiura Y."/>
            <person name="Maeda R."/>
            <person name="Honda K."/>
            <person name="Sakurai N."/>
            <person name="Takahashi Y."/>
            <person name="Watada M."/>
            <person name="Katoh T."/>
            <person name="Gotoh A."/>
            <person name="Gotoh Y."/>
            <person name="Taniguchi I."/>
            <person name="Nakamura K."/>
            <person name="Hayashi T."/>
            <person name="Katayama T."/>
            <person name="Uemura T."/>
            <person name="Hattori Y."/>
        </authorList>
    </citation>
    <scope>NUCLEOTIDE SEQUENCE [LARGE SCALE GENOMIC DNA]</scope>
    <source>
        <strain evidence="2 3">SB-73</strain>
    </source>
</reference>
<dbReference type="PANTHER" id="PTHR28086:SF1">
    <property type="entry name" value="CU(2+) SUPPRESSING AND BLEOMYCIN SENSITIVE PROTEIN 1"/>
    <property type="match status" value="1"/>
</dbReference>